<evidence type="ECO:0000313" key="3">
    <source>
        <dbReference type="Proteomes" id="UP000243478"/>
    </source>
</evidence>
<reference evidence="2 3" key="1">
    <citation type="submission" date="2015-03" db="EMBL/GenBank/DDBJ databases">
        <title>Draft genome of Stenotrophomonas maltophila isolated from urine specimen.</title>
        <authorList>
            <person name="Murugan N."/>
            <person name="Malathi J."/>
            <person name="Umashankar V."/>
            <person name="Madhavan H."/>
        </authorList>
    </citation>
    <scope>NUCLEOTIDE SEQUENCE [LARGE SCALE GENOMIC DNA]</scope>
    <source>
        <strain evidence="2 3">JMNMN1</strain>
    </source>
</reference>
<accession>A0A0F5ZPS8</accession>
<dbReference type="Proteomes" id="UP000243478">
    <property type="component" value="Unassembled WGS sequence"/>
</dbReference>
<protein>
    <submittedName>
        <fullName evidence="2">Uncharacterized protein</fullName>
    </submittedName>
</protein>
<dbReference type="PATRIC" id="fig|40324.63.peg.589"/>
<sequence length="115" mass="12572">MRWGSEPFSAEKGSDPDHAQRRGRIPSTGRALTPATESGRAGRWPASPTAGQRPALPSRDAQARQRFGLQPLIDLELVIHRHAQRLFEGLAVGMCGIGALFFTTQVRLEDAREGL</sequence>
<comment type="caution">
    <text evidence="2">The sequence shown here is derived from an EMBL/GenBank/DDBJ whole genome shotgun (WGS) entry which is preliminary data.</text>
</comment>
<dbReference type="EMBL" id="JZRZ01000003">
    <property type="protein sequence ID" value="KKD57751.1"/>
    <property type="molecule type" value="Genomic_DNA"/>
</dbReference>
<dbReference type="AlphaFoldDB" id="A0A0F5ZPS8"/>
<organism evidence="2 3">
    <name type="scientific">Stenotrophomonas maltophilia</name>
    <name type="common">Pseudomonas maltophilia</name>
    <name type="synonym">Xanthomonas maltophilia</name>
    <dbReference type="NCBI Taxonomy" id="40324"/>
    <lineage>
        <taxon>Bacteria</taxon>
        <taxon>Pseudomonadati</taxon>
        <taxon>Pseudomonadota</taxon>
        <taxon>Gammaproteobacteria</taxon>
        <taxon>Lysobacterales</taxon>
        <taxon>Lysobacteraceae</taxon>
        <taxon>Stenotrophomonas</taxon>
        <taxon>Stenotrophomonas maltophilia group</taxon>
    </lineage>
</organism>
<proteinExistence type="predicted"/>
<feature type="region of interest" description="Disordered" evidence="1">
    <location>
        <begin position="1"/>
        <end position="62"/>
    </location>
</feature>
<evidence type="ECO:0000256" key="1">
    <source>
        <dbReference type="SAM" id="MobiDB-lite"/>
    </source>
</evidence>
<evidence type="ECO:0000313" key="2">
    <source>
        <dbReference type="EMBL" id="KKD57751.1"/>
    </source>
</evidence>
<name>A0A0F5ZPS8_STEMA</name>
<gene>
    <name evidence="2" type="ORF">VM57_01570</name>
</gene>